<feature type="transmembrane region" description="Helical" evidence="1">
    <location>
        <begin position="28"/>
        <end position="50"/>
    </location>
</feature>
<dbReference type="Proteomes" id="UP001056500">
    <property type="component" value="Chromosome"/>
</dbReference>
<feature type="transmembrane region" description="Helical" evidence="1">
    <location>
        <begin position="86"/>
        <end position="104"/>
    </location>
</feature>
<dbReference type="Pfam" id="PF10710">
    <property type="entry name" value="DUF2512"/>
    <property type="match status" value="1"/>
</dbReference>
<keyword evidence="3" id="KW-1185">Reference proteome</keyword>
<organism evidence="2 3">
    <name type="scientific">Brevibacillus ruminantium</name>
    <dbReference type="NCBI Taxonomy" id="2950604"/>
    <lineage>
        <taxon>Bacteria</taxon>
        <taxon>Bacillati</taxon>
        <taxon>Bacillota</taxon>
        <taxon>Bacilli</taxon>
        <taxon>Bacillales</taxon>
        <taxon>Paenibacillaceae</taxon>
        <taxon>Brevibacillus</taxon>
    </lineage>
</organism>
<feature type="transmembrane region" description="Helical" evidence="1">
    <location>
        <begin position="5"/>
        <end position="22"/>
    </location>
</feature>
<reference evidence="2" key="1">
    <citation type="submission" date="2022-06" db="EMBL/GenBank/DDBJ databases">
        <title>Genome sequencing of Brevibacillus sp. BB3-R1.</title>
        <authorList>
            <person name="Heo J."/>
            <person name="Lee D."/>
            <person name="Won M."/>
            <person name="Han B.-H."/>
            <person name="Hong S.-B."/>
            <person name="Kwon S.-W."/>
        </authorList>
    </citation>
    <scope>NUCLEOTIDE SEQUENCE</scope>
    <source>
        <strain evidence="2">BB3-R1</strain>
    </source>
</reference>
<name>A0ABY4WN42_9BACL</name>
<keyword evidence="1" id="KW-0472">Membrane</keyword>
<proteinExistence type="predicted"/>
<dbReference type="InterPro" id="IPR019649">
    <property type="entry name" value="DUF2512"/>
</dbReference>
<dbReference type="EMBL" id="CP098755">
    <property type="protein sequence ID" value="USG68176.1"/>
    <property type="molecule type" value="Genomic_DNA"/>
</dbReference>
<dbReference type="RefSeq" id="WP_251875592.1">
    <property type="nucleotide sequence ID" value="NZ_CP098755.1"/>
</dbReference>
<evidence type="ECO:0000313" key="2">
    <source>
        <dbReference type="EMBL" id="USG68176.1"/>
    </source>
</evidence>
<protein>
    <submittedName>
        <fullName evidence="2">YndM family protein</fullName>
    </submittedName>
</protein>
<evidence type="ECO:0000256" key="1">
    <source>
        <dbReference type="SAM" id="Phobius"/>
    </source>
</evidence>
<sequence length="115" mass="12843">MNLFLLKLVLNGIVLIPFLYWFTEISIWSSIVASIGLTIIAYFIGDLFILRATNNTIATISDAILAAAYLWAVSATLHWSLGPFEILFTVVVLGIAEFAYHRVLGEIDKPVRQRS</sequence>
<feature type="transmembrane region" description="Helical" evidence="1">
    <location>
        <begin position="57"/>
        <end position="80"/>
    </location>
</feature>
<evidence type="ECO:0000313" key="3">
    <source>
        <dbReference type="Proteomes" id="UP001056500"/>
    </source>
</evidence>
<gene>
    <name evidence="2" type="ORF">NDK47_13210</name>
</gene>
<keyword evidence="1" id="KW-0812">Transmembrane</keyword>
<accession>A0ABY4WN42</accession>
<keyword evidence="1" id="KW-1133">Transmembrane helix</keyword>